<dbReference type="CDD" id="cd02440">
    <property type="entry name" value="AdoMet_MTases"/>
    <property type="match status" value="1"/>
</dbReference>
<gene>
    <name evidence="12" type="primary">TRM61_2</name>
    <name evidence="12" type="ORF">BGZ96_011330</name>
</gene>
<proteinExistence type="inferred from homology"/>
<feature type="region of interest" description="Disordered" evidence="10">
    <location>
        <begin position="269"/>
        <end position="362"/>
    </location>
</feature>
<evidence type="ECO:0000313" key="12">
    <source>
        <dbReference type="EMBL" id="KAG0295620.1"/>
    </source>
</evidence>
<dbReference type="InterPro" id="IPR029063">
    <property type="entry name" value="SAM-dependent_MTases_sf"/>
</dbReference>
<evidence type="ECO:0000256" key="5">
    <source>
        <dbReference type="ARBA" id="ARBA00022679"/>
    </source>
</evidence>
<sequence>MSETAVEKQSFATYKKNNTIEDGDNVVMYLSRESMSIIRVKDGEYFNCKFGNYKHSDMIGLEYGTKLGSNTGRGFLYLLYPTPELWTLVLPHRTQILYIADISFVMNYLNLKPGMSMIESGTGSGSFSHSIVRTLAPTGHLYTFEYHQERVNAAKKEFEEHGLSDMVTLRCRDVCKDGFDLENKVDAIFLDLPAPWEAVASAKKAFKQNKVGKICTFSPCIEQISRTVTALTEHGFVDIQMYECLIRFNEVRVIPMWTIDEAMEKQRAVEKKRKRATPRVVRDDNNNSNTQDDDSSSGHINKSVKVEPSVDDSNLSSAAATPNSTTGSEMEDSVSTTTSTPVLGSETTPTEASATITEPRERIEPKNVVVTRLPVEQRGHTSYLMFATFTPATQGPSLTETKAAAAAAASASSSSK</sequence>
<evidence type="ECO:0000256" key="10">
    <source>
        <dbReference type="SAM" id="MobiDB-lite"/>
    </source>
</evidence>
<comment type="function">
    <text evidence="9">Catalytic subunit of tRNA (adenine-N(1)-)-methyltransferase, which catalyzes the formation of N(1)-methyladenine at position 58 (m1A58) in initiator methionyl-tRNA.</text>
</comment>
<dbReference type="Gene3D" id="3.10.330.20">
    <property type="match status" value="1"/>
</dbReference>
<keyword evidence="4 9" id="KW-0489">Methyltransferase</keyword>
<comment type="similarity">
    <text evidence="9">Belongs to the class I-like SAM-binding methyltransferase superfamily. TRM61 family.</text>
</comment>
<dbReference type="Proteomes" id="UP001194696">
    <property type="component" value="Unassembled WGS sequence"/>
</dbReference>
<dbReference type="PANTHER" id="PTHR12133">
    <property type="entry name" value="TRNA (ADENINE(58)-N(1))-METHYLTRANSFERASE"/>
    <property type="match status" value="1"/>
</dbReference>
<dbReference type="PANTHER" id="PTHR12133:SF2">
    <property type="entry name" value="TRNA (ADENINE(58)-N(1))-METHYLTRANSFERASE CATALYTIC SUBUNIT TRMT61A"/>
    <property type="match status" value="1"/>
</dbReference>
<comment type="caution">
    <text evidence="12">The sequence shown here is derived from an EMBL/GenBank/DDBJ whole genome shotgun (WGS) entry which is preliminary data.</text>
</comment>
<comment type="subcellular location">
    <subcellularLocation>
        <location evidence="1 9">Nucleus</location>
    </subcellularLocation>
</comment>
<dbReference type="Gene3D" id="3.40.50.150">
    <property type="entry name" value="Vaccinia Virus protein VP39"/>
    <property type="match status" value="1"/>
</dbReference>
<dbReference type="SUPFAM" id="SSF53335">
    <property type="entry name" value="S-adenosyl-L-methionine-dependent methyltransferases"/>
    <property type="match status" value="1"/>
</dbReference>
<feature type="domain" description="tRNA (adenine(58)-N(1))-methyltransferase catalytic subunit TRM61 C-terminal" evidence="11">
    <location>
        <begin position="74"/>
        <end position="388"/>
    </location>
</feature>
<keyword evidence="7 9" id="KW-0819">tRNA processing</keyword>
<reference evidence="12 13" key="1">
    <citation type="journal article" date="2020" name="Fungal Divers.">
        <title>Resolving the Mortierellaceae phylogeny through synthesis of multi-gene phylogenetics and phylogenomics.</title>
        <authorList>
            <person name="Vandepol N."/>
            <person name="Liber J."/>
            <person name="Desiro A."/>
            <person name="Na H."/>
            <person name="Kennedy M."/>
            <person name="Barry K."/>
            <person name="Grigoriev I.V."/>
            <person name="Miller A.N."/>
            <person name="O'Donnell K."/>
            <person name="Stajich J.E."/>
            <person name="Bonito G."/>
        </authorList>
    </citation>
    <scope>NUCLEOTIDE SEQUENCE [LARGE SCALE GENOMIC DNA]</scope>
    <source>
        <strain evidence="12 13">AD045</strain>
    </source>
</reference>
<keyword evidence="5 9" id="KW-0808">Transferase</keyword>
<evidence type="ECO:0000256" key="4">
    <source>
        <dbReference type="ARBA" id="ARBA00022603"/>
    </source>
</evidence>
<dbReference type="InterPro" id="IPR014816">
    <property type="entry name" value="tRNA_MeTrfase_Gcd14"/>
</dbReference>
<dbReference type="PROSITE" id="PS51620">
    <property type="entry name" value="SAM_TRM61"/>
    <property type="match status" value="1"/>
</dbReference>
<keyword evidence="13" id="KW-1185">Reference proteome</keyword>
<dbReference type="EC" id="2.1.1.220" evidence="2 9"/>
<evidence type="ECO:0000256" key="1">
    <source>
        <dbReference type="ARBA" id="ARBA00004123"/>
    </source>
</evidence>
<keyword evidence="6 9" id="KW-0949">S-adenosyl-L-methionine</keyword>
<evidence type="ECO:0000256" key="6">
    <source>
        <dbReference type="ARBA" id="ARBA00022691"/>
    </source>
</evidence>
<evidence type="ECO:0000256" key="9">
    <source>
        <dbReference type="PIRNR" id="PIRNR017269"/>
    </source>
</evidence>
<evidence type="ECO:0000259" key="11">
    <source>
        <dbReference type="Pfam" id="PF08704"/>
    </source>
</evidence>
<dbReference type="Pfam" id="PF08704">
    <property type="entry name" value="GCD14"/>
    <property type="match status" value="1"/>
</dbReference>
<feature type="compositionally biased region" description="Polar residues" evidence="10">
    <location>
        <begin position="311"/>
        <end position="356"/>
    </location>
</feature>
<name>A0ABQ7KCL5_9FUNG</name>
<dbReference type="EMBL" id="JAAAIM010000079">
    <property type="protein sequence ID" value="KAG0295620.1"/>
    <property type="molecule type" value="Genomic_DNA"/>
</dbReference>
<dbReference type="PIRSF" id="PIRSF017269">
    <property type="entry name" value="GCD14"/>
    <property type="match status" value="1"/>
</dbReference>
<evidence type="ECO:0000256" key="7">
    <source>
        <dbReference type="ARBA" id="ARBA00022694"/>
    </source>
</evidence>
<evidence type="ECO:0000256" key="2">
    <source>
        <dbReference type="ARBA" id="ARBA00012796"/>
    </source>
</evidence>
<evidence type="ECO:0000256" key="8">
    <source>
        <dbReference type="ARBA" id="ARBA00023242"/>
    </source>
</evidence>
<evidence type="ECO:0000256" key="3">
    <source>
        <dbReference type="ARBA" id="ARBA00015963"/>
    </source>
</evidence>
<dbReference type="InterPro" id="IPR049470">
    <property type="entry name" value="TRM61_C"/>
</dbReference>
<comment type="catalytic activity">
    <reaction evidence="9">
        <text>adenosine(58) in tRNA + S-adenosyl-L-methionine = N(1)-methyladenosine(58) in tRNA + S-adenosyl-L-homocysteine + H(+)</text>
        <dbReference type="Rhea" id="RHEA:43152"/>
        <dbReference type="Rhea" id="RHEA-COMP:10365"/>
        <dbReference type="Rhea" id="RHEA-COMP:10366"/>
        <dbReference type="ChEBI" id="CHEBI:15378"/>
        <dbReference type="ChEBI" id="CHEBI:57856"/>
        <dbReference type="ChEBI" id="CHEBI:59789"/>
        <dbReference type="ChEBI" id="CHEBI:74411"/>
        <dbReference type="ChEBI" id="CHEBI:74491"/>
        <dbReference type="EC" id="2.1.1.220"/>
    </reaction>
</comment>
<keyword evidence="8 9" id="KW-0539">Nucleus</keyword>
<organism evidence="12 13">
    <name type="scientific">Linnemannia gamsii</name>
    <dbReference type="NCBI Taxonomy" id="64522"/>
    <lineage>
        <taxon>Eukaryota</taxon>
        <taxon>Fungi</taxon>
        <taxon>Fungi incertae sedis</taxon>
        <taxon>Mucoromycota</taxon>
        <taxon>Mortierellomycotina</taxon>
        <taxon>Mortierellomycetes</taxon>
        <taxon>Mortierellales</taxon>
        <taxon>Mortierellaceae</taxon>
        <taxon>Linnemannia</taxon>
    </lineage>
</organism>
<protein>
    <recommendedName>
        <fullName evidence="3 9">tRNA (adenine(58)-N(1))-methyltransferase catalytic subunit TRM61</fullName>
        <ecNumber evidence="2 9">2.1.1.220</ecNumber>
    </recommendedName>
</protein>
<accession>A0ABQ7KCL5</accession>
<evidence type="ECO:0000313" key="13">
    <source>
        <dbReference type="Proteomes" id="UP001194696"/>
    </source>
</evidence>